<protein>
    <submittedName>
        <fullName evidence="2">Uncharacterized protein</fullName>
    </submittedName>
</protein>
<keyword evidence="1" id="KW-0812">Transmembrane</keyword>
<name>A0A1F5XVX9_9BACT</name>
<dbReference type="AlphaFoldDB" id="A0A1F5XVX9"/>
<organism evidence="2 3">
    <name type="scientific">Candidatus Giovannonibacteria bacterium RIFCSPLOWO2_12_FULL_43_26</name>
    <dbReference type="NCBI Taxonomy" id="1798363"/>
    <lineage>
        <taxon>Bacteria</taxon>
        <taxon>Candidatus Giovannoniibacteriota</taxon>
    </lineage>
</organism>
<comment type="caution">
    <text evidence="2">The sequence shown here is derived from an EMBL/GenBank/DDBJ whole genome shotgun (WGS) entry which is preliminary data.</text>
</comment>
<feature type="transmembrane region" description="Helical" evidence="1">
    <location>
        <begin position="40"/>
        <end position="59"/>
    </location>
</feature>
<dbReference type="Proteomes" id="UP000177334">
    <property type="component" value="Unassembled WGS sequence"/>
</dbReference>
<gene>
    <name evidence="2" type="ORF">A3H05_03150</name>
</gene>
<evidence type="ECO:0000313" key="2">
    <source>
        <dbReference type="EMBL" id="OGF92000.1"/>
    </source>
</evidence>
<keyword evidence="1" id="KW-0472">Membrane</keyword>
<reference evidence="2 3" key="1">
    <citation type="journal article" date="2016" name="Nat. Commun.">
        <title>Thousands of microbial genomes shed light on interconnected biogeochemical processes in an aquifer system.</title>
        <authorList>
            <person name="Anantharaman K."/>
            <person name="Brown C.T."/>
            <person name="Hug L.A."/>
            <person name="Sharon I."/>
            <person name="Castelle C.J."/>
            <person name="Probst A.J."/>
            <person name="Thomas B.C."/>
            <person name="Singh A."/>
            <person name="Wilkins M.J."/>
            <person name="Karaoz U."/>
            <person name="Brodie E.L."/>
            <person name="Williams K.H."/>
            <person name="Hubbard S.S."/>
            <person name="Banfield J.F."/>
        </authorList>
    </citation>
    <scope>NUCLEOTIDE SEQUENCE [LARGE SCALE GENOMIC DNA]</scope>
</reference>
<proteinExistence type="predicted"/>
<accession>A0A1F5XVX9</accession>
<sequence length="61" mass="6372">MISYKKEVEQMHKVFFYLGCFFVLGAAVLASRLGGPDAGMLALTAGGAIGSFAAAIVFGNR</sequence>
<evidence type="ECO:0000313" key="3">
    <source>
        <dbReference type="Proteomes" id="UP000177334"/>
    </source>
</evidence>
<keyword evidence="1" id="KW-1133">Transmembrane helix</keyword>
<evidence type="ECO:0000256" key="1">
    <source>
        <dbReference type="SAM" id="Phobius"/>
    </source>
</evidence>
<dbReference type="EMBL" id="MFIP01000018">
    <property type="protein sequence ID" value="OGF92000.1"/>
    <property type="molecule type" value="Genomic_DNA"/>
</dbReference>